<comment type="caution">
    <text evidence="1">The sequence shown here is derived from an EMBL/GenBank/DDBJ whole genome shotgun (WGS) entry which is preliminary data.</text>
</comment>
<gene>
    <name evidence="1" type="ORF">DM860_001020</name>
</gene>
<keyword evidence="2" id="KW-1185">Reference proteome</keyword>
<protein>
    <recommendedName>
        <fullName evidence="3">Ubiquitin-like protease family profile domain-containing protein</fullName>
    </recommendedName>
</protein>
<dbReference type="Proteomes" id="UP000249390">
    <property type="component" value="Unassembled WGS sequence"/>
</dbReference>
<dbReference type="SUPFAM" id="SSF54001">
    <property type="entry name" value="Cysteine proteinases"/>
    <property type="match status" value="1"/>
</dbReference>
<dbReference type="AlphaFoldDB" id="A0A328DTT1"/>
<evidence type="ECO:0008006" key="3">
    <source>
        <dbReference type="Google" id="ProtNLM"/>
    </source>
</evidence>
<organism evidence="1 2">
    <name type="scientific">Cuscuta australis</name>
    <dbReference type="NCBI Taxonomy" id="267555"/>
    <lineage>
        <taxon>Eukaryota</taxon>
        <taxon>Viridiplantae</taxon>
        <taxon>Streptophyta</taxon>
        <taxon>Embryophyta</taxon>
        <taxon>Tracheophyta</taxon>
        <taxon>Spermatophyta</taxon>
        <taxon>Magnoliopsida</taxon>
        <taxon>eudicotyledons</taxon>
        <taxon>Gunneridae</taxon>
        <taxon>Pentapetalae</taxon>
        <taxon>asterids</taxon>
        <taxon>lamiids</taxon>
        <taxon>Solanales</taxon>
        <taxon>Convolvulaceae</taxon>
        <taxon>Cuscuteae</taxon>
        <taxon>Cuscuta</taxon>
        <taxon>Cuscuta subgen. Grammica</taxon>
        <taxon>Cuscuta sect. Cleistogrammica</taxon>
    </lineage>
</organism>
<evidence type="ECO:0000313" key="2">
    <source>
        <dbReference type="Proteomes" id="UP000249390"/>
    </source>
</evidence>
<sequence>MIVAGFDGCLEVGSKQARCYAWKWVLSKQDVDRNDIVFSGYNVLVERGDLQTLSTGHHISPPVVDAWSVILNHKELFRSVASPARFFAKTITCGEMEEEADAFKVVCDALEYGWSLTNPCDVDMILFPVMQHRWCYCICVNLKGNRVDILDSSSAGVAKIDKYDKMPNVVRDMVVEYFKSKGLDGRVEKLTAQEPKRLQLEWRDSTAVFDYGVITMRHIETYTGQALKRWDCGLKKGDEKAVNALWTKYCAAIVESDVNEVKDKMRHLVKHFSR</sequence>
<dbReference type="InterPro" id="IPR038765">
    <property type="entry name" value="Papain-like_cys_pep_sf"/>
</dbReference>
<dbReference type="Gene3D" id="3.40.395.10">
    <property type="entry name" value="Adenoviral Proteinase, Chain A"/>
    <property type="match status" value="1"/>
</dbReference>
<name>A0A328DTT1_9ASTE</name>
<reference evidence="1 2" key="1">
    <citation type="submission" date="2018-06" db="EMBL/GenBank/DDBJ databases">
        <title>The Genome of Cuscuta australis (Dodder) Provides Insight into the Evolution of Plant Parasitism.</title>
        <authorList>
            <person name="Liu H."/>
        </authorList>
    </citation>
    <scope>NUCLEOTIDE SEQUENCE [LARGE SCALE GENOMIC DNA]</scope>
    <source>
        <strain evidence="2">cv. Yunnan</strain>
        <tissue evidence="1">Vines</tissue>
    </source>
</reference>
<accession>A0A328DTT1</accession>
<dbReference type="EMBL" id="NQVE01000097">
    <property type="protein sequence ID" value="RAL48700.1"/>
    <property type="molecule type" value="Genomic_DNA"/>
</dbReference>
<evidence type="ECO:0000313" key="1">
    <source>
        <dbReference type="EMBL" id="RAL48700.1"/>
    </source>
</evidence>
<proteinExistence type="predicted"/>